<dbReference type="GO" id="GO:0043295">
    <property type="term" value="F:glutathione binding"/>
    <property type="evidence" value="ECO:0007669"/>
    <property type="project" value="TreeGrafter"/>
</dbReference>
<dbReference type="InterPro" id="IPR010987">
    <property type="entry name" value="Glutathione-S-Trfase_C-like"/>
</dbReference>
<evidence type="ECO:0000256" key="1">
    <source>
        <dbReference type="ARBA" id="ARBA00012452"/>
    </source>
</evidence>
<comment type="caution">
    <text evidence="5">The sequence shown here is derived from an EMBL/GenBank/DDBJ whole genome shotgun (WGS) entry which is preliminary data.</text>
</comment>
<dbReference type="OrthoDB" id="249703at2759"/>
<evidence type="ECO:0000313" key="6">
    <source>
        <dbReference type="Proteomes" id="UP000183567"/>
    </source>
</evidence>
<keyword evidence="2" id="KW-0808">Transferase</keyword>
<dbReference type="PANTHER" id="PTHR43900:SF3">
    <property type="entry name" value="GLUTATHIONE S-TRANSFERASE RHO"/>
    <property type="match status" value="1"/>
</dbReference>
<keyword evidence="6" id="KW-1185">Reference proteome</keyword>
<dbReference type="EC" id="2.5.1.18" evidence="1"/>
<sequence>GTSLIPTDPQGEALFEQAASIEAFNFSSFVAPICAEKVFKPLQVLSFSRRRGLQTNEDKVTGLLAALIPKLDAYNVILGKQKYLAGNDVTLADLTHLPYGTMFIQMYPELFESKPHLIRWWNAISSRPAWLAVKDGA</sequence>
<evidence type="ECO:0000256" key="2">
    <source>
        <dbReference type="ARBA" id="ARBA00022679"/>
    </source>
</evidence>
<dbReference type="SUPFAM" id="SSF47616">
    <property type="entry name" value="GST C-terminal domain-like"/>
    <property type="match status" value="1"/>
</dbReference>
<dbReference type="InterPro" id="IPR036282">
    <property type="entry name" value="Glutathione-S-Trfase_C_sf"/>
</dbReference>
<dbReference type="GO" id="GO:0004364">
    <property type="term" value="F:glutathione transferase activity"/>
    <property type="evidence" value="ECO:0007669"/>
    <property type="project" value="UniProtKB-EC"/>
</dbReference>
<dbReference type="PROSITE" id="PS50405">
    <property type="entry name" value="GST_CTER"/>
    <property type="match status" value="1"/>
</dbReference>
<dbReference type="AlphaFoldDB" id="A0A1J8QF37"/>
<proteinExistence type="predicted"/>
<evidence type="ECO:0000313" key="5">
    <source>
        <dbReference type="EMBL" id="OJA11952.1"/>
    </source>
</evidence>
<dbReference type="Pfam" id="PF00043">
    <property type="entry name" value="GST_C"/>
    <property type="match status" value="1"/>
</dbReference>
<reference evidence="5 6" key="1">
    <citation type="submission" date="2016-03" db="EMBL/GenBank/DDBJ databases">
        <title>Comparative genomics of the ectomycorrhizal sister species Rhizopogon vinicolor and Rhizopogon vesiculosus (Basidiomycota: Boletales) reveals a divergence of the mating type B locus.</title>
        <authorList>
            <person name="Mujic A.B."/>
            <person name="Kuo A."/>
            <person name="Tritt A."/>
            <person name="Lipzen A."/>
            <person name="Chen C."/>
            <person name="Johnson J."/>
            <person name="Sharma A."/>
            <person name="Barry K."/>
            <person name="Grigoriev I.V."/>
            <person name="Spatafora J.W."/>
        </authorList>
    </citation>
    <scope>NUCLEOTIDE SEQUENCE [LARGE SCALE GENOMIC DNA]</scope>
    <source>
        <strain evidence="5 6">AM-OR11-056</strain>
    </source>
</reference>
<evidence type="ECO:0000256" key="3">
    <source>
        <dbReference type="ARBA" id="ARBA00047960"/>
    </source>
</evidence>
<dbReference type="InterPro" id="IPR004046">
    <property type="entry name" value="GST_C"/>
</dbReference>
<dbReference type="PANTHER" id="PTHR43900">
    <property type="entry name" value="GLUTATHIONE S-TRANSFERASE RHO"/>
    <property type="match status" value="1"/>
</dbReference>
<dbReference type="Proteomes" id="UP000183567">
    <property type="component" value="Unassembled WGS sequence"/>
</dbReference>
<feature type="non-terminal residue" evidence="5">
    <location>
        <position position="1"/>
    </location>
</feature>
<dbReference type="Gene3D" id="1.20.1050.10">
    <property type="match status" value="1"/>
</dbReference>
<organism evidence="5 6">
    <name type="scientific">Rhizopogon vesiculosus</name>
    <dbReference type="NCBI Taxonomy" id="180088"/>
    <lineage>
        <taxon>Eukaryota</taxon>
        <taxon>Fungi</taxon>
        <taxon>Dikarya</taxon>
        <taxon>Basidiomycota</taxon>
        <taxon>Agaricomycotina</taxon>
        <taxon>Agaricomycetes</taxon>
        <taxon>Agaricomycetidae</taxon>
        <taxon>Boletales</taxon>
        <taxon>Suillineae</taxon>
        <taxon>Rhizopogonaceae</taxon>
        <taxon>Rhizopogon</taxon>
    </lineage>
</organism>
<dbReference type="GO" id="GO:0005737">
    <property type="term" value="C:cytoplasm"/>
    <property type="evidence" value="ECO:0007669"/>
    <property type="project" value="TreeGrafter"/>
</dbReference>
<gene>
    <name evidence="5" type="ORF">AZE42_13450</name>
</gene>
<dbReference type="GO" id="GO:0006749">
    <property type="term" value="P:glutathione metabolic process"/>
    <property type="evidence" value="ECO:0007669"/>
    <property type="project" value="TreeGrafter"/>
</dbReference>
<dbReference type="EMBL" id="LVVM01004849">
    <property type="protein sequence ID" value="OJA11952.1"/>
    <property type="molecule type" value="Genomic_DNA"/>
</dbReference>
<comment type="catalytic activity">
    <reaction evidence="3">
        <text>RX + glutathione = an S-substituted glutathione + a halide anion + H(+)</text>
        <dbReference type="Rhea" id="RHEA:16437"/>
        <dbReference type="ChEBI" id="CHEBI:15378"/>
        <dbReference type="ChEBI" id="CHEBI:16042"/>
        <dbReference type="ChEBI" id="CHEBI:17792"/>
        <dbReference type="ChEBI" id="CHEBI:57925"/>
        <dbReference type="ChEBI" id="CHEBI:90779"/>
        <dbReference type="EC" id="2.5.1.18"/>
    </reaction>
</comment>
<protein>
    <recommendedName>
        <fullName evidence="1">glutathione transferase</fullName>
        <ecNumber evidence="1">2.5.1.18</ecNumber>
    </recommendedName>
</protein>
<name>A0A1J8QF37_9AGAM</name>
<dbReference type="STRING" id="180088.A0A1J8QF37"/>
<accession>A0A1J8QF37</accession>
<evidence type="ECO:0000259" key="4">
    <source>
        <dbReference type="PROSITE" id="PS50405"/>
    </source>
</evidence>
<feature type="domain" description="GST C-terminal" evidence="4">
    <location>
        <begin position="8"/>
        <end position="137"/>
    </location>
</feature>